<dbReference type="KEGG" id="bst:GYO_3492"/>
<dbReference type="EMBL" id="CP002905">
    <property type="protein sequence ID" value="AEP88069.1"/>
    <property type="molecule type" value="Genomic_DNA"/>
</dbReference>
<proteinExistence type="predicted"/>
<sequence length="38" mass="4402">MSSIPFFASDAVLTSSEKDCCVLKRKTQFIDNDYHYQL</sequence>
<protein>
    <submittedName>
        <fullName evidence="1">Uncharacterized protein</fullName>
    </submittedName>
</protein>
<dbReference type="Proteomes" id="UP000002651">
    <property type="component" value="Chromosome"/>
</dbReference>
<dbReference type="STRING" id="1052585.GYO_3492"/>
<keyword evidence="2" id="KW-1185">Reference proteome</keyword>
<accession>G4P090</accession>
<organism evidence="1 2">
    <name type="scientific">Bacillus spizizenii (strain DSM 15029 / JCM 12233 / NBRC 101239 / NRRL B-23049 / TU-B-10)</name>
    <name type="common">Bacillus subtilis subsp. spizizenii</name>
    <dbReference type="NCBI Taxonomy" id="1052585"/>
    <lineage>
        <taxon>Bacteria</taxon>
        <taxon>Bacillati</taxon>
        <taxon>Bacillota</taxon>
        <taxon>Bacilli</taxon>
        <taxon>Bacillales</taxon>
        <taxon>Bacillaceae</taxon>
        <taxon>Bacillus</taxon>
    </lineage>
</organism>
<reference evidence="1 2" key="1">
    <citation type="journal article" date="2012" name="J. Bacteriol.">
        <title>Whole-genome sequences of Bacillus subtilis and close relatives.</title>
        <authorList>
            <person name="Earl A.M."/>
            <person name="Eppinger M."/>
            <person name="Fricke W.F."/>
            <person name="Rosovitz M.J."/>
            <person name="Rasko D.A."/>
            <person name="Daugherty S."/>
            <person name="Losick R."/>
            <person name="Kolter R."/>
            <person name="Ravel J."/>
        </authorList>
    </citation>
    <scope>NUCLEOTIDE SEQUENCE [LARGE SCALE GENOMIC DNA]</scope>
    <source>
        <strain evidence="2">DSM 15029 / JCM 12233 / NBRC 101239 / NRRL B-23049 / TU-B-10</strain>
    </source>
</reference>
<evidence type="ECO:0000313" key="2">
    <source>
        <dbReference type="Proteomes" id="UP000002651"/>
    </source>
</evidence>
<gene>
    <name evidence="1" type="ordered locus">GYO_3492</name>
</gene>
<dbReference type="HOGENOM" id="CLU_3324685_0_0_9"/>
<dbReference type="AlphaFoldDB" id="G4P090"/>
<evidence type="ECO:0000313" key="1">
    <source>
        <dbReference type="EMBL" id="AEP88069.1"/>
    </source>
</evidence>
<name>G4P090_BACS4</name>